<feature type="transmembrane region" description="Helical" evidence="7">
    <location>
        <begin position="351"/>
        <end position="377"/>
    </location>
</feature>
<evidence type="ECO:0000313" key="9">
    <source>
        <dbReference type="Proteomes" id="UP000243052"/>
    </source>
</evidence>
<dbReference type="OrthoDB" id="1666796at2759"/>
<dbReference type="GO" id="GO:0072657">
    <property type="term" value="P:protein localization to membrane"/>
    <property type="evidence" value="ECO:0007669"/>
    <property type="project" value="TreeGrafter"/>
</dbReference>
<sequence length="650" mass="74412">MLLSIISILVLLRIVNGFYLPGVAPITYHTGDKIPLLVNHLTRTRPHGNPDKKGHSADYKLNYVYSFDYYYEKLHFCKPEKIEKQPESLGSVIFGDRLYNSPFSISMLKDETCVKLCDTKIPGEDAKFVNDLIRNSFFYNMLVDGLPAGRKIHDEKTKTDFYGTGFELGFLDFGDTEPTEKVGPQKRKNVSLKDPIGLRTYLVNHFNIEIEYHDRGNDDYRVVGVTVHPESLSGPERDSCKSIEMLSLDEESENEVTFTYSVSFKPSDVPWATRWGKYLHVYDPKVQWYSLINFSIIVVVLSCMMVHSLFRALHHDLARYNEFNLENEFQEEYGWKLVHSEVFRAPVRPMLLSICVGSGAQLFLMAGCTIFIALLGLLSPSARGSLGTAMFLLYAIFGGLGSYTSMATYKFCGGQLWKVNMLFTPLLVPMFLFTTMIVMNFFLMSVHSSGAIPFGTIVAMFFLWSILSIPISFLGSIIAWKKNKWDEHPTKTNQIARQIPTQPWYLRMWPATFIAGIFPFGSIAVELYFIYSSIWYNMVYYMFGFLFFTFILLTLTTALVTVLLTYYSLCMEDWRWQWRSFIIGGFGCSVYIFIHSILFTKFRLGGFVTIVLYVGYSFTISVISCLVTGSIGYLSSLIFVRKIYSNVKVD</sequence>
<dbReference type="GeneID" id="28726276"/>
<feature type="chain" id="PRO_5007356261" description="Transmembrane 9 superfamily member" evidence="7">
    <location>
        <begin position="18"/>
        <end position="650"/>
    </location>
</feature>
<evidence type="ECO:0000256" key="5">
    <source>
        <dbReference type="ARBA" id="ARBA00022989"/>
    </source>
</evidence>
<keyword evidence="9" id="KW-1185">Reference proteome</keyword>
<feature type="transmembrane region" description="Helical" evidence="7">
    <location>
        <begin position="543"/>
        <end position="569"/>
    </location>
</feature>
<feature type="transmembrane region" description="Helical" evidence="7">
    <location>
        <begin position="610"/>
        <end position="634"/>
    </location>
</feature>
<feature type="transmembrane region" description="Helical" evidence="7">
    <location>
        <begin position="508"/>
        <end position="531"/>
    </location>
</feature>
<dbReference type="Proteomes" id="UP000243052">
    <property type="component" value="Chromosome viii"/>
</dbReference>
<feature type="transmembrane region" description="Helical" evidence="7">
    <location>
        <begin position="288"/>
        <end position="310"/>
    </location>
</feature>
<keyword evidence="5 7" id="KW-1133">Transmembrane helix</keyword>
<evidence type="ECO:0000256" key="3">
    <source>
        <dbReference type="ARBA" id="ARBA00022692"/>
    </source>
</evidence>
<evidence type="ECO:0000313" key="8">
    <source>
        <dbReference type="EMBL" id="AMD22907.1"/>
    </source>
</evidence>
<dbReference type="PANTHER" id="PTHR10766:SF111">
    <property type="entry name" value="TRANSMEMBRANE 9 SUPERFAMILY MEMBER 2"/>
    <property type="match status" value="1"/>
</dbReference>
<dbReference type="RefSeq" id="XP_017989903.1">
    <property type="nucleotide sequence ID" value="XM_018134414.1"/>
</dbReference>
<reference evidence="8 9" key="1">
    <citation type="submission" date="2016-01" db="EMBL/GenBank/DDBJ databases">
        <title>Genome sequence of the yeast Holleya sinecauda.</title>
        <authorList>
            <person name="Dietrich F.S."/>
        </authorList>
    </citation>
    <scope>NUCLEOTIDE SEQUENCE [LARGE SCALE GENOMIC DNA]</scope>
    <source>
        <strain evidence="8 9">ATCC 58844</strain>
    </source>
</reference>
<proteinExistence type="inferred from homology"/>
<dbReference type="AlphaFoldDB" id="A0A109UYN9"/>
<evidence type="ECO:0000256" key="6">
    <source>
        <dbReference type="ARBA" id="ARBA00023136"/>
    </source>
</evidence>
<evidence type="ECO:0000256" key="4">
    <source>
        <dbReference type="ARBA" id="ARBA00022729"/>
    </source>
</evidence>
<gene>
    <name evidence="8" type="ORF">AW171_hschr84970</name>
</gene>
<organism evidence="8 9">
    <name type="scientific">Eremothecium sinecaudum</name>
    <dbReference type="NCBI Taxonomy" id="45286"/>
    <lineage>
        <taxon>Eukaryota</taxon>
        <taxon>Fungi</taxon>
        <taxon>Dikarya</taxon>
        <taxon>Ascomycota</taxon>
        <taxon>Saccharomycotina</taxon>
        <taxon>Saccharomycetes</taxon>
        <taxon>Saccharomycetales</taxon>
        <taxon>Saccharomycetaceae</taxon>
        <taxon>Eremothecium</taxon>
    </lineage>
</organism>
<feature type="transmembrane region" description="Helical" evidence="7">
    <location>
        <begin position="581"/>
        <end position="598"/>
    </location>
</feature>
<keyword evidence="3 7" id="KW-0812">Transmembrane</keyword>
<name>A0A109UYN9_9SACH</name>
<feature type="signal peptide" evidence="7">
    <location>
        <begin position="1"/>
        <end position="17"/>
    </location>
</feature>
<dbReference type="GO" id="GO:0007034">
    <property type="term" value="P:vacuolar transport"/>
    <property type="evidence" value="ECO:0007669"/>
    <property type="project" value="TreeGrafter"/>
</dbReference>
<comment type="subcellular location">
    <subcellularLocation>
        <location evidence="1">Membrane</location>
        <topology evidence="1">Multi-pass membrane protein</topology>
    </subcellularLocation>
</comment>
<dbReference type="GO" id="GO:0000329">
    <property type="term" value="C:fungal-type vacuole membrane"/>
    <property type="evidence" value="ECO:0007669"/>
    <property type="project" value="TreeGrafter"/>
</dbReference>
<keyword evidence="6 7" id="KW-0472">Membrane</keyword>
<dbReference type="PANTHER" id="PTHR10766">
    <property type="entry name" value="TRANSMEMBRANE 9 SUPERFAMILY PROTEIN"/>
    <property type="match status" value="1"/>
</dbReference>
<dbReference type="GO" id="GO:0005768">
    <property type="term" value="C:endosome"/>
    <property type="evidence" value="ECO:0007669"/>
    <property type="project" value="TreeGrafter"/>
</dbReference>
<accession>A0A109UYN9</accession>
<protein>
    <recommendedName>
        <fullName evidence="7">Transmembrane 9 superfamily member</fullName>
    </recommendedName>
</protein>
<dbReference type="Pfam" id="PF02990">
    <property type="entry name" value="EMP70"/>
    <property type="match status" value="1"/>
</dbReference>
<feature type="transmembrane region" description="Helical" evidence="7">
    <location>
        <begin position="389"/>
        <end position="409"/>
    </location>
</feature>
<dbReference type="EMBL" id="CP014248">
    <property type="protein sequence ID" value="AMD22907.1"/>
    <property type="molecule type" value="Genomic_DNA"/>
</dbReference>
<feature type="transmembrane region" description="Helical" evidence="7">
    <location>
        <begin position="454"/>
        <end position="480"/>
    </location>
</feature>
<feature type="transmembrane region" description="Helical" evidence="7">
    <location>
        <begin position="421"/>
        <end position="442"/>
    </location>
</feature>
<evidence type="ECO:0000256" key="2">
    <source>
        <dbReference type="ARBA" id="ARBA00005227"/>
    </source>
</evidence>
<evidence type="ECO:0000256" key="7">
    <source>
        <dbReference type="RuleBase" id="RU363079"/>
    </source>
</evidence>
<keyword evidence="4 7" id="KW-0732">Signal</keyword>
<dbReference type="InterPro" id="IPR004240">
    <property type="entry name" value="EMP70"/>
</dbReference>
<evidence type="ECO:0000256" key="1">
    <source>
        <dbReference type="ARBA" id="ARBA00004141"/>
    </source>
</evidence>
<comment type="similarity">
    <text evidence="2 7">Belongs to the nonaspanin (TM9SF) (TC 9.A.2) family.</text>
</comment>